<dbReference type="EMBL" id="CM034411">
    <property type="protein sequence ID" value="KAJ0171035.1"/>
    <property type="molecule type" value="Genomic_DNA"/>
</dbReference>
<name>A0ACC1CHG2_9NEOP</name>
<reference evidence="1 2" key="1">
    <citation type="journal article" date="2021" name="Front. Genet.">
        <title>Chromosome-Level Genome Assembly Reveals Significant Gene Expansion in the Toll and IMD Signaling Pathways of Dendrolimus kikuchii.</title>
        <authorList>
            <person name="Zhou J."/>
            <person name="Wu P."/>
            <person name="Xiong Z."/>
            <person name="Liu N."/>
            <person name="Zhao N."/>
            <person name="Ji M."/>
            <person name="Qiu Y."/>
            <person name="Yang B."/>
        </authorList>
    </citation>
    <scope>NUCLEOTIDE SEQUENCE [LARGE SCALE GENOMIC DNA]</scope>
    <source>
        <strain evidence="1">Ann1</strain>
    </source>
</reference>
<organism evidence="1 2">
    <name type="scientific">Dendrolimus kikuchii</name>
    <dbReference type="NCBI Taxonomy" id="765133"/>
    <lineage>
        <taxon>Eukaryota</taxon>
        <taxon>Metazoa</taxon>
        <taxon>Ecdysozoa</taxon>
        <taxon>Arthropoda</taxon>
        <taxon>Hexapoda</taxon>
        <taxon>Insecta</taxon>
        <taxon>Pterygota</taxon>
        <taxon>Neoptera</taxon>
        <taxon>Endopterygota</taxon>
        <taxon>Lepidoptera</taxon>
        <taxon>Glossata</taxon>
        <taxon>Ditrysia</taxon>
        <taxon>Bombycoidea</taxon>
        <taxon>Lasiocampidae</taxon>
        <taxon>Dendrolimus</taxon>
    </lineage>
</organism>
<evidence type="ECO:0000313" key="1">
    <source>
        <dbReference type="EMBL" id="KAJ0171035.1"/>
    </source>
</evidence>
<sequence length="157" mass="17784">MPNQPCRKNCQKLDHKCLPCLIETYLLIKIYTLIKMQRASQKVDVTSCKKEDPPHPCDSPVPCDPFKEDEGNCPDPFLCLERVKNPASSGEITRYKPGRFMNVKTCAKEDPPHPCDPPPPCSKIKKPPCNDPPLCIHRIKNPEEKKEDDNSDCDPSN</sequence>
<gene>
    <name evidence="1" type="ORF">K1T71_013234</name>
</gene>
<evidence type="ECO:0000313" key="2">
    <source>
        <dbReference type="Proteomes" id="UP000824533"/>
    </source>
</evidence>
<dbReference type="Proteomes" id="UP000824533">
    <property type="component" value="Linkage Group LG25"/>
</dbReference>
<proteinExistence type="predicted"/>
<keyword evidence="2" id="KW-1185">Reference proteome</keyword>
<accession>A0ACC1CHG2</accession>
<protein>
    <submittedName>
        <fullName evidence="1">Uncharacterized protein</fullName>
    </submittedName>
</protein>
<comment type="caution">
    <text evidence="1">The sequence shown here is derived from an EMBL/GenBank/DDBJ whole genome shotgun (WGS) entry which is preliminary data.</text>
</comment>